<sequence>MLFGVKLANDIYPPWRVSYIDYERLKKLLKEALISDKSTEATARGEDPSWSESDESRFVEALDKELEKVYGFLVSKYDSLMARLNHLEEQTTSEDKIKELNFDNFQKALEEVLAEARQLDSFYRLNYTGFFKIVKKHDKLHPKYPSVKSLLEVRLRELPFHSEEMSPLLYRISFLYNALRSNFANFSQSLTDASRLSVLGDHTSSEVNFKSYKFWIHDDNLMEVKTRILRHLPALVYASAPTENAVLTNRVETDTMDADGGVTSSNSSSDLNLSGINSAKSYDPVLTALYFDNEQFELYNNKLLKTSAAPTVRLRWTGRLAEKPDIFLEKRTVVENQETGNTELEEIRLKMKQKFINGFIFDNDQTYKQRTVRKLKESGARTEEIAKVEQNFDSMQTFIHDEDLQPVLRAMYRRTAFQIPRDDRVRVTIDSDVLFIREDDFDKSRPIRTPKNWHRNDIDANVSKPMKFLRPGEFNKFPYSVMEIKLQQTAPLSEDEEDEDREGADELLKHGKWITELKNSHLVKEVPRFSLYVQGVASLFAEEEKLDVLPFWLPELESDIRKNPKQAYEEEKMKLKRQKETEDKIKDMRRLSRVSGKSLHPDDQRHLNHQNQQKRKQSRKSVLQQASEQLQRPQGEPDLEDHDSSDEEDQDGKKSKSKGNKKKKYSQKVKVGDTFLNILAGRESALTGVEEEEEEIELPPGVKKPTSYIKNAGPVKVEAKVWLANERTFNRWLHVTTLMNVLTFSIYNSVKRAQFPNVANVLAYIFFGLTLFCGIWSYLTYLRRLNVIRERSGKHLDAPLGPILVAVVLSLALIFNFTVTFKEAARRRSQPEWIESIDDLPEKLRPIQDFLFKLVGVENF</sequence>
<dbReference type="Pfam" id="PF09359">
    <property type="entry name" value="VTC"/>
    <property type="match status" value="1"/>
</dbReference>
<dbReference type="GO" id="GO:0000329">
    <property type="term" value="C:fungal-type vacuole membrane"/>
    <property type="evidence" value="ECO:0007669"/>
    <property type="project" value="TreeGrafter"/>
</dbReference>
<evidence type="ECO:0000256" key="2">
    <source>
        <dbReference type="ARBA" id="ARBA00022554"/>
    </source>
</evidence>
<evidence type="ECO:0000313" key="9">
    <source>
        <dbReference type="EMBL" id="CDF90913.1"/>
    </source>
</evidence>
<accession>A0A8J2T8F5</accession>
<proteinExistence type="predicted"/>
<evidence type="ECO:0000256" key="1">
    <source>
        <dbReference type="ARBA" id="ARBA00004128"/>
    </source>
</evidence>
<dbReference type="InterPro" id="IPR042267">
    <property type="entry name" value="VTC_sf"/>
</dbReference>
<evidence type="ECO:0000313" key="10">
    <source>
        <dbReference type="Proteomes" id="UP000019375"/>
    </source>
</evidence>
<dbReference type="GO" id="GO:0033254">
    <property type="term" value="C:vacuolar transporter chaperone complex"/>
    <property type="evidence" value="ECO:0007669"/>
    <property type="project" value="UniProtKB-ARBA"/>
</dbReference>
<dbReference type="InterPro" id="IPR004331">
    <property type="entry name" value="SPX_dom"/>
</dbReference>
<keyword evidence="4 7" id="KW-1133">Transmembrane helix</keyword>
<evidence type="ECO:0000259" key="8">
    <source>
        <dbReference type="PROSITE" id="PS51382"/>
    </source>
</evidence>
<dbReference type="InterPro" id="IPR018966">
    <property type="entry name" value="VTC_domain"/>
</dbReference>
<dbReference type="Gene3D" id="3.20.100.30">
    <property type="entry name" value="VTC, catalytic tunnel domain"/>
    <property type="match status" value="1"/>
</dbReference>
<comment type="subcellular location">
    <subcellularLocation>
        <location evidence="1">Vacuole membrane</location>
        <topology evidence="1">Multi-pass membrane protein</topology>
    </subcellularLocation>
</comment>
<dbReference type="PANTHER" id="PTHR46140:SF2">
    <property type="entry name" value="VACUOLAR TRANSPORTER CHAPERONE 3 COMPLEX SUBUNIT 3-RELATED"/>
    <property type="match status" value="1"/>
</dbReference>
<feature type="compositionally biased region" description="Basic and acidic residues" evidence="6">
    <location>
        <begin position="569"/>
        <end position="590"/>
    </location>
</feature>
<keyword evidence="3 7" id="KW-0812">Transmembrane</keyword>
<dbReference type="AlphaFoldDB" id="A0A8J2T8F5"/>
<protein>
    <submittedName>
        <fullName evidence="9">ZYBA0S09-00562g1_1</fullName>
    </submittedName>
</protein>
<keyword evidence="2" id="KW-0926">Vacuole</keyword>
<keyword evidence="5 7" id="KW-0472">Membrane</keyword>
<feature type="compositionally biased region" description="Acidic residues" evidence="6">
    <location>
        <begin position="637"/>
        <end position="650"/>
    </location>
</feature>
<keyword evidence="10" id="KW-1185">Reference proteome</keyword>
<dbReference type="Pfam" id="PF02656">
    <property type="entry name" value="DUF202"/>
    <property type="match status" value="1"/>
</dbReference>
<evidence type="ECO:0000256" key="6">
    <source>
        <dbReference type="SAM" id="MobiDB-lite"/>
    </source>
</evidence>
<feature type="transmembrane region" description="Helical" evidence="7">
    <location>
        <begin position="761"/>
        <end position="779"/>
    </location>
</feature>
<gene>
    <name evidence="9" type="ORF">BN860_00562g</name>
</gene>
<evidence type="ECO:0000256" key="7">
    <source>
        <dbReference type="SAM" id="Phobius"/>
    </source>
</evidence>
<feature type="region of interest" description="Disordered" evidence="6">
    <location>
        <begin position="569"/>
        <end position="666"/>
    </location>
</feature>
<dbReference type="InterPro" id="IPR051572">
    <property type="entry name" value="VTC_Complex_Subunit"/>
</dbReference>
<evidence type="ECO:0000256" key="5">
    <source>
        <dbReference type="ARBA" id="ARBA00023136"/>
    </source>
</evidence>
<dbReference type="EMBL" id="HG316462">
    <property type="protein sequence ID" value="CDF90913.1"/>
    <property type="molecule type" value="Genomic_DNA"/>
</dbReference>
<evidence type="ECO:0000256" key="3">
    <source>
        <dbReference type="ARBA" id="ARBA00022692"/>
    </source>
</evidence>
<evidence type="ECO:0000256" key="4">
    <source>
        <dbReference type="ARBA" id="ARBA00022989"/>
    </source>
</evidence>
<feature type="domain" description="SPX" evidence="8">
    <location>
        <begin position="1"/>
        <end position="151"/>
    </location>
</feature>
<feature type="transmembrane region" description="Helical" evidence="7">
    <location>
        <begin position="732"/>
        <end position="749"/>
    </location>
</feature>
<name>A0A8J2T8F5_ZYGB2</name>
<dbReference type="Proteomes" id="UP000019375">
    <property type="component" value="Unassembled WGS sequence"/>
</dbReference>
<dbReference type="InterPro" id="IPR003807">
    <property type="entry name" value="DUF202"/>
</dbReference>
<dbReference type="OrthoDB" id="6493944at2759"/>
<dbReference type="PANTHER" id="PTHR46140">
    <property type="entry name" value="VACUOLAR TRANSPORTER CHAPERONE 1-RELATED"/>
    <property type="match status" value="1"/>
</dbReference>
<feature type="compositionally biased region" description="Basic residues" evidence="6">
    <location>
        <begin position="655"/>
        <end position="666"/>
    </location>
</feature>
<feature type="transmembrane region" description="Helical" evidence="7">
    <location>
        <begin position="799"/>
        <end position="819"/>
    </location>
</feature>
<dbReference type="GO" id="GO:0006799">
    <property type="term" value="P:polyphosphate biosynthetic process"/>
    <property type="evidence" value="ECO:0007669"/>
    <property type="project" value="UniProtKB-ARBA"/>
</dbReference>
<dbReference type="PROSITE" id="PS51382">
    <property type="entry name" value="SPX"/>
    <property type="match status" value="1"/>
</dbReference>
<reference evidence="10" key="1">
    <citation type="journal article" date="2013" name="Genome Announc.">
        <title>Genome sequence of the food spoilage yeast Zygosaccharomyces bailii CLIB 213(T).</title>
        <authorList>
            <person name="Galeote V."/>
            <person name="Bigey F."/>
            <person name="Devillers H."/>
            <person name="Neuveglise C."/>
            <person name="Dequin S."/>
        </authorList>
    </citation>
    <scope>NUCLEOTIDE SEQUENCE [LARGE SCALE GENOMIC DNA]</scope>
    <source>
        <strain evidence="10">CLIB 213 / ATCC 58445 / CBS 680 / CCRC 21525 / NBRC 1098 / NCYC 1416 / NRRL Y-2227</strain>
    </source>
</reference>
<dbReference type="CDD" id="cd14480">
    <property type="entry name" value="SPX_VTC2_like"/>
    <property type="match status" value="1"/>
</dbReference>
<organism evidence="9 10">
    <name type="scientific">Zygosaccharomyces bailii (strain CLIB 213 / ATCC 58445 / CBS 680 / BCRC 21525 / NBRC 1098 / NCYC 1416 / NRRL Y-2227)</name>
    <dbReference type="NCBI Taxonomy" id="1333698"/>
    <lineage>
        <taxon>Eukaryota</taxon>
        <taxon>Fungi</taxon>
        <taxon>Dikarya</taxon>
        <taxon>Ascomycota</taxon>
        <taxon>Saccharomycotina</taxon>
        <taxon>Saccharomycetes</taxon>
        <taxon>Saccharomycetales</taxon>
        <taxon>Saccharomycetaceae</taxon>
        <taxon>Zygosaccharomyces</taxon>
    </lineage>
</organism>